<dbReference type="RefSeq" id="WP_013817361.1">
    <property type="nucleotide sequence ID" value="NC_015572.1"/>
</dbReference>
<name>G0A443_METMM</name>
<evidence type="ECO:0000256" key="1">
    <source>
        <dbReference type="SAM" id="MobiDB-lite"/>
    </source>
</evidence>
<reference evidence="3" key="3">
    <citation type="submission" date="2011-05" db="EMBL/GenBank/DDBJ databases">
        <title>Complete sequence of Methylomonas methanica MC09.</title>
        <authorList>
            <consortium name="US DOE Joint Genome Institute"/>
            <person name="Lucas S."/>
            <person name="Han J."/>
            <person name="Lapidus A."/>
            <person name="Cheng J.-F."/>
            <person name="Goodwin L."/>
            <person name="Pitluck S."/>
            <person name="Peters L."/>
            <person name="Mikhailova N."/>
            <person name="Teshima H."/>
            <person name="Han C."/>
            <person name="Tapia R."/>
            <person name="Land M."/>
            <person name="Hauser L."/>
            <person name="Kyrpides N."/>
            <person name="Ivanova N."/>
            <person name="Pagani I."/>
            <person name="Stein L."/>
            <person name="Woyke T."/>
        </authorList>
    </citation>
    <scope>NUCLEOTIDE SEQUENCE [LARGE SCALE GENOMIC DNA]</scope>
    <source>
        <strain evidence="3">MC09</strain>
    </source>
</reference>
<dbReference type="EMBL" id="CP002738">
    <property type="protein sequence ID" value="AEF99090.1"/>
    <property type="molecule type" value="Genomic_DNA"/>
</dbReference>
<protein>
    <submittedName>
        <fullName evidence="2">Uncharacterized protein</fullName>
    </submittedName>
</protein>
<dbReference type="HOGENOM" id="CLU_2917347_0_0_6"/>
<keyword evidence="3" id="KW-1185">Reference proteome</keyword>
<reference evidence="2 3" key="1">
    <citation type="journal article" date="2011" name="J. Bacteriol.">
        <title>Complete Genome Sequence of the Aerobic Marine Methanotroph Methylomonas methanica MC09.</title>
        <authorList>
            <person name="Boden R."/>
            <person name="Cunliffe M."/>
            <person name="Scanlan J."/>
            <person name="Moussard H."/>
            <person name="Kits K.D."/>
            <person name="Klotz M.G."/>
            <person name="Jetten M.S."/>
            <person name="Vuilleumier S."/>
            <person name="Han J."/>
            <person name="Peters L."/>
            <person name="Mikhailova N."/>
            <person name="Teshima H."/>
            <person name="Tapia R."/>
            <person name="Kyrpides N."/>
            <person name="Ivanova N."/>
            <person name="Pagani I."/>
            <person name="Cheng J.F."/>
            <person name="Goodwin L."/>
            <person name="Han C."/>
            <person name="Hauser L."/>
            <person name="Land M.L."/>
            <person name="Lapidus A."/>
            <person name="Lucas S."/>
            <person name="Pitluck S."/>
            <person name="Woyke T."/>
            <person name="Stein L."/>
            <person name="Murrell J.C."/>
        </authorList>
    </citation>
    <scope>NUCLEOTIDE SEQUENCE [LARGE SCALE GENOMIC DNA]</scope>
    <source>
        <strain evidence="2 3">MC09</strain>
    </source>
</reference>
<dbReference type="Proteomes" id="UP000008888">
    <property type="component" value="Chromosome"/>
</dbReference>
<evidence type="ECO:0000313" key="3">
    <source>
        <dbReference type="Proteomes" id="UP000008888"/>
    </source>
</evidence>
<proteinExistence type="predicted"/>
<gene>
    <name evidence="2" type="ordered locus">Metme_0647</name>
</gene>
<dbReference type="KEGG" id="mmt:Metme_0647"/>
<accession>G0A443</accession>
<dbReference type="AlphaFoldDB" id="G0A443"/>
<feature type="region of interest" description="Disordered" evidence="1">
    <location>
        <begin position="1"/>
        <end position="21"/>
    </location>
</feature>
<feature type="compositionally biased region" description="Low complexity" evidence="1">
    <location>
        <begin position="1"/>
        <end position="14"/>
    </location>
</feature>
<sequence length="61" mass="6659">MCSSPKSSCSNTSSHARRKSAPMDYQAYAAMMRDASANFERVQAMKEARILAAAEQTEGEV</sequence>
<reference key="2">
    <citation type="submission" date="2011-05" db="EMBL/GenBank/DDBJ databases">
        <title>Complete genome sequence of the aerobic marine methanotroph Methylomonas methanica MC09.</title>
        <authorList>
            <person name="Boden R."/>
            <person name="Cunliffe M."/>
            <person name="Scanlan J."/>
            <person name="Moussard H."/>
            <person name="Kits K.D."/>
            <person name="Klotz M."/>
            <person name="Jetten M."/>
            <person name="Vuilleumier S."/>
            <person name="Han J."/>
            <person name="Peters L."/>
            <person name="Mikhailova N."/>
            <person name="Teshima H."/>
            <person name="Tapia R."/>
            <person name="Kyrpides N."/>
            <person name="Ivanova N."/>
            <person name="Pagani I."/>
            <person name="Cheng J.-F."/>
            <person name="Goodwin L."/>
            <person name="Han C."/>
            <person name="Hauser L."/>
            <person name="Land M."/>
            <person name="Lapidus A."/>
            <person name="Lucas S."/>
            <person name="Pitluck S."/>
            <person name="Woyke T."/>
            <person name="Stein L.Y."/>
            <person name="Murrell C."/>
        </authorList>
    </citation>
    <scope>NUCLEOTIDE SEQUENCE</scope>
    <source>
        <strain>MC09</strain>
    </source>
</reference>
<organism evidence="2 3">
    <name type="scientific">Methylomonas methanica (strain DSM 25384 / MC09)</name>
    <dbReference type="NCBI Taxonomy" id="857087"/>
    <lineage>
        <taxon>Bacteria</taxon>
        <taxon>Pseudomonadati</taxon>
        <taxon>Pseudomonadota</taxon>
        <taxon>Gammaproteobacteria</taxon>
        <taxon>Methylococcales</taxon>
        <taxon>Methylococcaceae</taxon>
        <taxon>Methylomonas</taxon>
    </lineage>
</organism>
<evidence type="ECO:0000313" key="2">
    <source>
        <dbReference type="EMBL" id="AEF99090.1"/>
    </source>
</evidence>